<dbReference type="GO" id="GO:0016998">
    <property type="term" value="P:cell wall macromolecule catabolic process"/>
    <property type="evidence" value="ECO:0007669"/>
    <property type="project" value="InterPro"/>
</dbReference>
<dbReference type="GO" id="GO:0045087">
    <property type="term" value="P:innate immune response"/>
    <property type="evidence" value="ECO:0007669"/>
    <property type="project" value="TreeGrafter"/>
</dbReference>
<dbReference type="PROSITE" id="PS51904">
    <property type="entry name" value="GLYCOSYL_HYDROL_F25_2"/>
    <property type="match status" value="1"/>
</dbReference>
<dbReference type="InterPro" id="IPR002053">
    <property type="entry name" value="Glyco_hydro_25"/>
</dbReference>
<evidence type="ECO:0000256" key="1">
    <source>
        <dbReference type="ARBA" id="ARBA00010646"/>
    </source>
</evidence>
<dbReference type="InterPro" id="IPR017853">
    <property type="entry name" value="GH"/>
</dbReference>
<evidence type="ECO:0000256" key="2">
    <source>
        <dbReference type="ARBA" id="ARBA00022729"/>
    </source>
</evidence>
<evidence type="ECO:0000313" key="3">
    <source>
        <dbReference type="EMBL" id="GMR58921.1"/>
    </source>
</evidence>
<comment type="similarity">
    <text evidence="1">Belongs to the glycosyl hydrolase 25 family.</text>
</comment>
<dbReference type="PANTHER" id="PTHR23208">
    <property type="entry name" value="LYSOZYME PROTEIN"/>
    <property type="match status" value="1"/>
</dbReference>
<organism evidence="3 4">
    <name type="scientific">Pristionchus mayeri</name>
    <dbReference type="NCBI Taxonomy" id="1317129"/>
    <lineage>
        <taxon>Eukaryota</taxon>
        <taxon>Metazoa</taxon>
        <taxon>Ecdysozoa</taxon>
        <taxon>Nematoda</taxon>
        <taxon>Chromadorea</taxon>
        <taxon>Rhabditida</taxon>
        <taxon>Rhabditina</taxon>
        <taxon>Diplogasteromorpha</taxon>
        <taxon>Diplogasteroidea</taxon>
        <taxon>Neodiplogasteridae</taxon>
        <taxon>Pristionchus</taxon>
    </lineage>
</organism>
<keyword evidence="4" id="KW-1185">Reference proteome</keyword>
<gene>
    <name evidence="3" type="ORF">PMAYCL1PPCAC_29116</name>
</gene>
<evidence type="ECO:0008006" key="5">
    <source>
        <dbReference type="Google" id="ProtNLM"/>
    </source>
</evidence>
<dbReference type="GO" id="GO:0007165">
    <property type="term" value="P:signal transduction"/>
    <property type="evidence" value="ECO:0007669"/>
    <property type="project" value="TreeGrafter"/>
</dbReference>
<dbReference type="InterPro" id="IPR051595">
    <property type="entry name" value="GH25_Enzymes"/>
</dbReference>
<evidence type="ECO:0000313" key="4">
    <source>
        <dbReference type="Proteomes" id="UP001328107"/>
    </source>
</evidence>
<name>A0AAN5IDT1_9BILA</name>
<dbReference type="EMBL" id="BTRK01000006">
    <property type="protein sequence ID" value="GMR58921.1"/>
    <property type="molecule type" value="Genomic_DNA"/>
</dbReference>
<dbReference type="Gene3D" id="3.20.20.80">
    <property type="entry name" value="Glycosidases"/>
    <property type="match status" value="1"/>
</dbReference>
<feature type="non-terminal residue" evidence="3">
    <location>
        <position position="1"/>
    </location>
</feature>
<dbReference type="Proteomes" id="UP001328107">
    <property type="component" value="Unassembled WGS sequence"/>
</dbReference>
<sequence>AYLFPCFASGCGNGTDQVNKSVSALRAAGARIGTLWLDIEKFAWKEDKEENRVFIQQMIDAARELRMKVGIYTERIWWAEIVGDWTGGAELPLWWAHWNKETSMDHFHSFGGWTAPTLHQISGDTEGPCGVADIDQNYML</sequence>
<dbReference type="Pfam" id="PF01183">
    <property type="entry name" value="Glyco_hydro_25"/>
    <property type="match status" value="1"/>
</dbReference>
<keyword evidence="2" id="KW-0732">Signal</keyword>
<proteinExistence type="inferred from homology"/>
<protein>
    <recommendedName>
        <fullName evidence="5">Glycoside hydrolase</fullName>
    </recommendedName>
</protein>
<reference evidence="4" key="1">
    <citation type="submission" date="2022-10" db="EMBL/GenBank/DDBJ databases">
        <title>Genome assembly of Pristionchus species.</title>
        <authorList>
            <person name="Yoshida K."/>
            <person name="Sommer R.J."/>
        </authorList>
    </citation>
    <scope>NUCLEOTIDE SEQUENCE [LARGE SCALE GENOMIC DNA]</scope>
    <source>
        <strain evidence="4">RS5460</strain>
    </source>
</reference>
<accession>A0AAN5IDT1</accession>
<dbReference type="SUPFAM" id="SSF51445">
    <property type="entry name" value="(Trans)glycosidases"/>
    <property type="match status" value="1"/>
</dbReference>
<comment type="caution">
    <text evidence="3">The sequence shown here is derived from an EMBL/GenBank/DDBJ whole genome shotgun (WGS) entry which is preliminary data.</text>
</comment>
<dbReference type="GO" id="GO:0009253">
    <property type="term" value="P:peptidoglycan catabolic process"/>
    <property type="evidence" value="ECO:0007669"/>
    <property type="project" value="InterPro"/>
</dbReference>
<dbReference type="AlphaFoldDB" id="A0AAN5IDT1"/>
<dbReference type="GO" id="GO:0003796">
    <property type="term" value="F:lysozyme activity"/>
    <property type="evidence" value="ECO:0007669"/>
    <property type="project" value="InterPro"/>
</dbReference>
<dbReference type="PANTHER" id="PTHR23208:SF36">
    <property type="entry name" value="LYSOZYME-RELATED"/>
    <property type="match status" value="1"/>
</dbReference>